<proteinExistence type="predicted"/>
<dbReference type="EMBL" id="JACTNZ010000033">
    <property type="protein sequence ID" value="KAG5512917.1"/>
    <property type="molecule type" value="Genomic_DNA"/>
</dbReference>
<accession>A0AAV6HJG6</accession>
<keyword evidence="3" id="KW-1185">Reference proteome</keyword>
<feature type="region of interest" description="Disordered" evidence="1">
    <location>
        <begin position="19"/>
        <end position="51"/>
    </location>
</feature>
<name>A0AAV6HJG6_9ERIC</name>
<organism evidence="2 3">
    <name type="scientific">Rhododendron griersonianum</name>
    <dbReference type="NCBI Taxonomy" id="479676"/>
    <lineage>
        <taxon>Eukaryota</taxon>
        <taxon>Viridiplantae</taxon>
        <taxon>Streptophyta</taxon>
        <taxon>Embryophyta</taxon>
        <taxon>Tracheophyta</taxon>
        <taxon>Spermatophyta</taxon>
        <taxon>Magnoliopsida</taxon>
        <taxon>eudicotyledons</taxon>
        <taxon>Gunneridae</taxon>
        <taxon>Pentapetalae</taxon>
        <taxon>asterids</taxon>
        <taxon>Ericales</taxon>
        <taxon>Ericaceae</taxon>
        <taxon>Ericoideae</taxon>
        <taxon>Rhodoreae</taxon>
        <taxon>Rhododendron</taxon>
    </lineage>
</organism>
<evidence type="ECO:0000313" key="3">
    <source>
        <dbReference type="Proteomes" id="UP000823749"/>
    </source>
</evidence>
<feature type="compositionally biased region" description="Polar residues" evidence="1">
    <location>
        <begin position="41"/>
        <end position="51"/>
    </location>
</feature>
<reference evidence="2" key="1">
    <citation type="submission" date="2020-08" db="EMBL/GenBank/DDBJ databases">
        <title>Plant Genome Project.</title>
        <authorList>
            <person name="Zhang R.-G."/>
        </authorList>
    </citation>
    <scope>NUCLEOTIDE SEQUENCE</scope>
    <source>
        <strain evidence="2">WSP0</strain>
        <tissue evidence="2">Leaf</tissue>
    </source>
</reference>
<evidence type="ECO:0000313" key="2">
    <source>
        <dbReference type="EMBL" id="KAG5512917.1"/>
    </source>
</evidence>
<evidence type="ECO:0000256" key="1">
    <source>
        <dbReference type="SAM" id="MobiDB-lite"/>
    </source>
</evidence>
<comment type="caution">
    <text evidence="2">The sequence shown here is derived from an EMBL/GenBank/DDBJ whole genome shotgun (WGS) entry which is preliminary data.</text>
</comment>
<dbReference type="AlphaFoldDB" id="A0AAV6HJG6"/>
<gene>
    <name evidence="2" type="ORF">RHGRI_038663</name>
</gene>
<feature type="region of interest" description="Disordered" evidence="1">
    <location>
        <begin position="144"/>
        <end position="199"/>
    </location>
</feature>
<sequence>MCNVCNVFGHSNAQCAKKASTSSSSLSRVEVQKENEIHVGNGSSSLPQQPDNEWVQVRNGKQKVVQNLSNKGETVLAVSTSVLVEQEQSDSDEDLLGVLEKVVSSAKGTPIAQDATPMEGSQLPQATSSEQVINRVGEVASTTSIAQAEHLNPKPPDILSGESKEKEPAQKQPLSKSAQKKLRKQVREQALCSFSRRGK</sequence>
<protein>
    <submittedName>
        <fullName evidence="2">Uncharacterized protein</fullName>
    </submittedName>
</protein>
<dbReference type="Proteomes" id="UP000823749">
    <property type="component" value="Unassembled WGS sequence"/>
</dbReference>